<evidence type="ECO:0000313" key="1">
    <source>
        <dbReference type="EMBL" id="TVM30815.1"/>
    </source>
</evidence>
<dbReference type="Proteomes" id="UP000434052">
    <property type="component" value="Unassembled WGS sequence"/>
</dbReference>
<protein>
    <submittedName>
        <fullName evidence="1">Uncharacterized protein</fullName>
    </submittedName>
</protein>
<dbReference type="EMBL" id="QMIF01000019">
    <property type="protein sequence ID" value="TVM30815.1"/>
    <property type="molecule type" value="Genomic_DNA"/>
</dbReference>
<sequence length="116" mass="12963">MKSGLAELLSVDATKLLLRGKEYPSDATINHWAIESPLGKHERLIEKHVEALAGMITIKDYGALLRMVAYGMYLRAQSVIDIPIGSIWFGKEELHKLVQLIPDISIQTVFDIDCEA</sequence>
<proteinExistence type="predicted"/>
<accession>A0A6P1ZD93</accession>
<gene>
    <name evidence="1" type="ORF">DQK91_19760</name>
</gene>
<evidence type="ECO:0000313" key="2">
    <source>
        <dbReference type="Proteomes" id="UP000434052"/>
    </source>
</evidence>
<name>A0A6P1ZD93_9BACT</name>
<dbReference type="AlphaFoldDB" id="A0A6P1ZD93"/>
<organism evidence="1 2">
    <name type="scientific">Oceanidesulfovibrio marinus</name>
    <dbReference type="NCBI Taxonomy" id="370038"/>
    <lineage>
        <taxon>Bacteria</taxon>
        <taxon>Pseudomonadati</taxon>
        <taxon>Thermodesulfobacteriota</taxon>
        <taxon>Desulfovibrionia</taxon>
        <taxon>Desulfovibrionales</taxon>
        <taxon>Desulfovibrionaceae</taxon>
        <taxon>Oceanidesulfovibrio</taxon>
    </lineage>
</organism>
<comment type="caution">
    <text evidence="1">The sequence shown here is derived from an EMBL/GenBank/DDBJ whole genome shotgun (WGS) entry which is preliminary data.</text>
</comment>
<reference evidence="1 2" key="1">
    <citation type="submission" date="2018-06" db="EMBL/GenBank/DDBJ databases">
        <title>Complete genome of Desulfovibrio marinus P48SEP.</title>
        <authorList>
            <person name="Crispim J.S."/>
            <person name="Vidigal P.M.P."/>
            <person name="Silva L.C.F."/>
            <person name="Araujo L.C."/>
            <person name="Laguardia C.N."/>
            <person name="Dias R.S."/>
            <person name="Sousa M.P."/>
            <person name="Paula S.O."/>
            <person name="Silva C."/>
        </authorList>
    </citation>
    <scope>NUCLEOTIDE SEQUENCE [LARGE SCALE GENOMIC DNA]</scope>
    <source>
        <strain evidence="1 2">P48SEP</strain>
    </source>
</reference>